<proteinExistence type="predicted"/>
<dbReference type="Proteomes" id="UP001223586">
    <property type="component" value="Unassembled WGS sequence"/>
</dbReference>
<comment type="caution">
    <text evidence="1">The sequence shown here is derived from an EMBL/GenBank/DDBJ whole genome shotgun (WGS) entry which is preliminary data.</text>
</comment>
<sequence length="66" mass="8100">MPIHIDWFNFYMHLDKAKNVPDITFSEFKKYLHKLFPYLIEVSEYVNEQYKTIGRIQLLKHVQVIK</sequence>
<organism evidence="1 2">
    <name type="scientific">Bacillus chungangensis</name>
    <dbReference type="NCBI Taxonomy" id="587633"/>
    <lineage>
        <taxon>Bacteria</taxon>
        <taxon>Bacillati</taxon>
        <taxon>Bacillota</taxon>
        <taxon>Bacilli</taxon>
        <taxon>Bacillales</taxon>
        <taxon>Bacillaceae</taxon>
        <taxon>Bacillus</taxon>
    </lineage>
</organism>
<evidence type="ECO:0000313" key="1">
    <source>
        <dbReference type="EMBL" id="MDQ0176456.1"/>
    </source>
</evidence>
<name>A0ABT9WT24_9BACI</name>
<dbReference type="EMBL" id="JAUSTT010000012">
    <property type="protein sequence ID" value="MDQ0176456.1"/>
    <property type="molecule type" value="Genomic_DNA"/>
</dbReference>
<dbReference type="RefSeq" id="WP_307229601.1">
    <property type="nucleotide sequence ID" value="NZ_JAUSTT010000012.1"/>
</dbReference>
<evidence type="ECO:0000313" key="2">
    <source>
        <dbReference type="Proteomes" id="UP001223586"/>
    </source>
</evidence>
<keyword evidence="2" id="KW-1185">Reference proteome</keyword>
<protein>
    <submittedName>
        <fullName evidence="1">Uncharacterized protein</fullName>
    </submittedName>
</protein>
<accession>A0ABT9WT24</accession>
<reference evidence="1 2" key="1">
    <citation type="submission" date="2023-07" db="EMBL/GenBank/DDBJ databases">
        <title>Genomic Encyclopedia of Type Strains, Phase IV (KMG-IV): sequencing the most valuable type-strain genomes for metagenomic binning, comparative biology and taxonomic classification.</title>
        <authorList>
            <person name="Goeker M."/>
        </authorList>
    </citation>
    <scope>NUCLEOTIDE SEQUENCE [LARGE SCALE GENOMIC DNA]</scope>
    <source>
        <strain evidence="1 2">DSM 23837</strain>
    </source>
</reference>
<gene>
    <name evidence="1" type="ORF">J2S08_002300</name>
</gene>